<evidence type="ECO:0000313" key="2">
    <source>
        <dbReference type="Proteomes" id="UP000613740"/>
    </source>
</evidence>
<gene>
    <name evidence="1" type="ORF">HYH02_004407</name>
</gene>
<accession>A0A835WR68</accession>
<dbReference type="AlphaFoldDB" id="A0A835WR68"/>
<proteinExistence type="predicted"/>
<sequence>MQSLRDVDNLRNCLGKELLPEEVASLTKCLDSAHLSVDSCLVDGLPALRRHLMRYLAEASSSQTDDLELVEGAMLLVEQLAIALGDNGSSNVSSGVDGSSGEARRGFRGRQWQTLVTSGGGFFGGGRLQYVPVIELFEVSEDGSRFRMETKAGPLFTVASGAVTWVEGRPMEQLRYNVSELRAELMGWLSLPLPSAGADNELVVFACEPPATAAVCDLTPPGEDAPAGIALARSPHGGLQLMGRPV</sequence>
<comment type="caution">
    <text evidence="1">The sequence shown here is derived from an EMBL/GenBank/DDBJ whole genome shotgun (WGS) entry which is preliminary data.</text>
</comment>
<dbReference type="EMBL" id="JAEHOD010000009">
    <property type="protein sequence ID" value="KAG2451140.1"/>
    <property type="molecule type" value="Genomic_DNA"/>
</dbReference>
<dbReference type="Proteomes" id="UP000613740">
    <property type="component" value="Unassembled WGS sequence"/>
</dbReference>
<name>A0A835WR68_9CHLO</name>
<protein>
    <submittedName>
        <fullName evidence="1">Uncharacterized protein</fullName>
    </submittedName>
</protein>
<reference evidence="1" key="1">
    <citation type="journal article" date="2020" name="bioRxiv">
        <title>Comparative genomics of Chlamydomonas.</title>
        <authorList>
            <person name="Craig R.J."/>
            <person name="Hasan A.R."/>
            <person name="Ness R.W."/>
            <person name="Keightley P.D."/>
        </authorList>
    </citation>
    <scope>NUCLEOTIDE SEQUENCE</scope>
    <source>
        <strain evidence="1">CCAP 11/173</strain>
    </source>
</reference>
<keyword evidence="2" id="KW-1185">Reference proteome</keyword>
<dbReference type="OrthoDB" id="530244at2759"/>
<organism evidence="1 2">
    <name type="scientific">Chlamydomonas schloesseri</name>
    <dbReference type="NCBI Taxonomy" id="2026947"/>
    <lineage>
        <taxon>Eukaryota</taxon>
        <taxon>Viridiplantae</taxon>
        <taxon>Chlorophyta</taxon>
        <taxon>core chlorophytes</taxon>
        <taxon>Chlorophyceae</taxon>
        <taxon>CS clade</taxon>
        <taxon>Chlamydomonadales</taxon>
        <taxon>Chlamydomonadaceae</taxon>
        <taxon>Chlamydomonas</taxon>
    </lineage>
</organism>
<evidence type="ECO:0000313" key="1">
    <source>
        <dbReference type="EMBL" id="KAG2451140.1"/>
    </source>
</evidence>